<dbReference type="InterPro" id="IPR029063">
    <property type="entry name" value="SAM-dependent_MTases_sf"/>
</dbReference>
<proteinExistence type="predicted"/>
<keyword evidence="2" id="KW-0489">Methyltransferase</keyword>
<dbReference type="GO" id="GO:0008757">
    <property type="term" value="F:S-adenosylmethionine-dependent methyltransferase activity"/>
    <property type="evidence" value="ECO:0007669"/>
    <property type="project" value="InterPro"/>
</dbReference>
<organism evidence="2">
    <name type="scientific">hydrocarbon metagenome</name>
    <dbReference type="NCBI Taxonomy" id="938273"/>
    <lineage>
        <taxon>unclassified sequences</taxon>
        <taxon>metagenomes</taxon>
        <taxon>ecological metagenomes</taxon>
    </lineage>
</organism>
<dbReference type="CDD" id="cd02440">
    <property type="entry name" value="AdoMet_MTases"/>
    <property type="match status" value="1"/>
</dbReference>
<name>A0A0W8FMG5_9ZZZZ</name>
<dbReference type="AlphaFoldDB" id="A0A0W8FMG5"/>
<dbReference type="PANTHER" id="PTHR43861">
    <property type="entry name" value="TRANS-ACONITATE 2-METHYLTRANSFERASE-RELATED"/>
    <property type="match status" value="1"/>
</dbReference>
<accession>A0A0W8FMG5</accession>
<dbReference type="Gene3D" id="3.40.50.150">
    <property type="entry name" value="Vaccinia Virus protein VP39"/>
    <property type="match status" value="1"/>
</dbReference>
<gene>
    <name evidence="2" type="ORF">ASZ90_008171</name>
</gene>
<dbReference type="GO" id="GO:0032259">
    <property type="term" value="P:methylation"/>
    <property type="evidence" value="ECO:0007669"/>
    <property type="project" value="UniProtKB-KW"/>
</dbReference>
<feature type="domain" description="Methyltransferase type 11" evidence="1">
    <location>
        <begin position="43"/>
        <end position="130"/>
    </location>
</feature>
<sequence length="234" mass="26604">MNEYLERGYAVDYGRLIKAKKIELVLLEYLKSIGDSLSDKKIIDIGCGSGHIAAYFSERNNVLAVDVVDQVSPDVRQKIKFIKIEKDLSQFSGNEFDIAILNHVLAHTEDKLSLLMEVNRLLKNNGICYVANPNRYYPVEPYYKIPFLHYLPQKLFLKLAGYLGKNKEDVYLVSHPSLKKLAEVAQFSVNDYTASVINESEKYSSEYKIPFGIKLPDIVSIISPTNIYILKKSG</sequence>
<keyword evidence="2" id="KW-0830">Ubiquinone</keyword>
<protein>
    <submittedName>
        <fullName evidence="2">Ubiquinone biosynthesis o-methyltransferase</fullName>
    </submittedName>
</protein>
<dbReference type="EMBL" id="LNQE01000991">
    <property type="protein sequence ID" value="KUG22060.1"/>
    <property type="molecule type" value="Genomic_DNA"/>
</dbReference>
<dbReference type="Pfam" id="PF08241">
    <property type="entry name" value="Methyltransf_11"/>
    <property type="match status" value="1"/>
</dbReference>
<comment type="caution">
    <text evidence="2">The sequence shown here is derived from an EMBL/GenBank/DDBJ whole genome shotgun (WGS) entry which is preliminary data.</text>
</comment>
<reference evidence="2" key="1">
    <citation type="journal article" date="2015" name="Proc. Natl. Acad. Sci. U.S.A.">
        <title>Networks of energetic and metabolic interactions define dynamics in microbial communities.</title>
        <authorList>
            <person name="Embree M."/>
            <person name="Liu J.K."/>
            <person name="Al-Bassam M.M."/>
            <person name="Zengler K."/>
        </authorList>
    </citation>
    <scope>NUCLEOTIDE SEQUENCE</scope>
</reference>
<evidence type="ECO:0000313" key="2">
    <source>
        <dbReference type="EMBL" id="KUG22060.1"/>
    </source>
</evidence>
<dbReference type="InterPro" id="IPR013216">
    <property type="entry name" value="Methyltransf_11"/>
</dbReference>
<keyword evidence="2" id="KW-0808">Transferase</keyword>
<dbReference type="SUPFAM" id="SSF53335">
    <property type="entry name" value="S-adenosyl-L-methionine-dependent methyltransferases"/>
    <property type="match status" value="1"/>
</dbReference>
<evidence type="ECO:0000259" key="1">
    <source>
        <dbReference type="Pfam" id="PF08241"/>
    </source>
</evidence>